<dbReference type="Gene3D" id="3.90.226.10">
    <property type="entry name" value="2-enoyl-CoA Hydratase, Chain A, domain 1"/>
    <property type="match status" value="1"/>
</dbReference>
<evidence type="ECO:0000256" key="5">
    <source>
        <dbReference type="ARBA" id="ARBA00022990"/>
    </source>
</evidence>
<name>A0A6A6USU6_9PEZI</name>
<evidence type="ECO:0000256" key="6">
    <source>
        <dbReference type="ARBA" id="ARBA00023026"/>
    </source>
</evidence>
<keyword evidence="7" id="KW-0443">Lipid metabolism</keyword>
<evidence type="ECO:0000313" key="10">
    <source>
        <dbReference type="EMBL" id="KAF2674034.1"/>
    </source>
</evidence>
<dbReference type="InterPro" id="IPR045002">
    <property type="entry name" value="Ech1-like"/>
</dbReference>
<dbReference type="AlphaFoldDB" id="A0A6A6USU6"/>
<dbReference type="Gene3D" id="1.10.12.10">
    <property type="entry name" value="Lyase 2-enoyl-coa Hydratase, Chain A, domain 2"/>
    <property type="match status" value="1"/>
</dbReference>
<evidence type="ECO:0000256" key="4">
    <source>
        <dbReference type="ARBA" id="ARBA00022832"/>
    </source>
</evidence>
<dbReference type="InterPro" id="IPR014748">
    <property type="entry name" value="Enoyl-CoA_hydra_C"/>
</dbReference>
<keyword evidence="8" id="KW-0576">Peroxisome</keyword>
<dbReference type="FunFam" id="3.90.226.10:FF:000024">
    <property type="entry name" value="Delta3,5-delta2,4-dienoyl-CoA isomerase"/>
    <property type="match status" value="1"/>
</dbReference>
<evidence type="ECO:0000256" key="8">
    <source>
        <dbReference type="ARBA" id="ARBA00023140"/>
    </source>
</evidence>
<dbReference type="Proteomes" id="UP000799302">
    <property type="component" value="Unassembled WGS sequence"/>
</dbReference>
<dbReference type="GO" id="GO:0005777">
    <property type="term" value="C:peroxisome"/>
    <property type="evidence" value="ECO:0007669"/>
    <property type="project" value="UniProtKB-SubCell"/>
</dbReference>
<protein>
    <submittedName>
        <fullName evidence="10">Enoyl-CoA hydratase/isomerase family protein</fullName>
    </submittedName>
</protein>
<organism evidence="10 11">
    <name type="scientific">Microthyrium microscopicum</name>
    <dbReference type="NCBI Taxonomy" id="703497"/>
    <lineage>
        <taxon>Eukaryota</taxon>
        <taxon>Fungi</taxon>
        <taxon>Dikarya</taxon>
        <taxon>Ascomycota</taxon>
        <taxon>Pezizomycotina</taxon>
        <taxon>Dothideomycetes</taxon>
        <taxon>Dothideomycetes incertae sedis</taxon>
        <taxon>Microthyriales</taxon>
        <taxon>Microthyriaceae</taxon>
        <taxon>Microthyrium</taxon>
    </lineage>
</organism>
<evidence type="ECO:0000313" key="11">
    <source>
        <dbReference type="Proteomes" id="UP000799302"/>
    </source>
</evidence>
<comment type="similarity">
    <text evidence="3">Belongs to the enoyl-CoA hydratase/isomerase family.</text>
</comment>
<keyword evidence="6" id="KW-0843">Virulence</keyword>
<gene>
    <name evidence="10" type="ORF">BT63DRAFT_366721</name>
</gene>
<sequence>MSESDYSSIEHFKVSFPVEYVAHVEINRPQKMNAFIEIMWLNLKKIFDRLSDDPNVRAILFSGAGDRAFSAGLDVQAASQGGTLQTEASDVARKARKMRAHVIEFQDCISSLEACSKPVIALLHGVSYGLAIDMAAACDIRIACTNLRASVKEVDIGLAADIGSLTRLPKIVGSFSWVKEVALSAREFGAIEAEKVGLVSRVVDGGRAEGVKVGLEMCGLIAQKSPVAVWGTKEILNWSRERGVDDGLKFTAIWNAAMLQTDDVKAALLSGIQKRKAKFEKL</sequence>
<evidence type="ECO:0000256" key="9">
    <source>
        <dbReference type="ARBA" id="ARBA00023235"/>
    </source>
</evidence>
<keyword evidence="9 10" id="KW-0413">Isomerase</keyword>
<dbReference type="Pfam" id="PF00378">
    <property type="entry name" value="ECH_1"/>
    <property type="match status" value="1"/>
</dbReference>
<dbReference type="UniPathway" id="UPA00659"/>
<dbReference type="InterPro" id="IPR029045">
    <property type="entry name" value="ClpP/crotonase-like_dom_sf"/>
</dbReference>
<dbReference type="GO" id="GO:0005739">
    <property type="term" value="C:mitochondrion"/>
    <property type="evidence" value="ECO:0007669"/>
    <property type="project" value="TreeGrafter"/>
</dbReference>
<keyword evidence="11" id="KW-1185">Reference proteome</keyword>
<dbReference type="PANTHER" id="PTHR43149:SF1">
    <property type="entry name" value="DELTA(3,5)-DELTA(2,4)-DIENOYL-COA ISOMERASE, MITOCHONDRIAL"/>
    <property type="match status" value="1"/>
</dbReference>
<dbReference type="OrthoDB" id="14970at2759"/>
<dbReference type="EMBL" id="MU004230">
    <property type="protein sequence ID" value="KAF2674034.1"/>
    <property type="molecule type" value="Genomic_DNA"/>
</dbReference>
<reference evidence="10" key="1">
    <citation type="journal article" date="2020" name="Stud. Mycol.">
        <title>101 Dothideomycetes genomes: a test case for predicting lifestyles and emergence of pathogens.</title>
        <authorList>
            <person name="Haridas S."/>
            <person name="Albert R."/>
            <person name="Binder M."/>
            <person name="Bloem J."/>
            <person name="Labutti K."/>
            <person name="Salamov A."/>
            <person name="Andreopoulos B."/>
            <person name="Baker S."/>
            <person name="Barry K."/>
            <person name="Bills G."/>
            <person name="Bluhm B."/>
            <person name="Cannon C."/>
            <person name="Castanera R."/>
            <person name="Culley D."/>
            <person name="Daum C."/>
            <person name="Ezra D."/>
            <person name="Gonzalez J."/>
            <person name="Henrissat B."/>
            <person name="Kuo A."/>
            <person name="Liang C."/>
            <person name="Lipzen A."/>
            <person name="Lutzoni F."/>
            <person name="Magnuson J."/>
            <person name="Mondo S."/>
            <person name="Nolan M."/>
            <person name="Ohm R."/>
            <person name="Pangilinan J."/>
            <person name="Park H.-J."/>
            <person name="Ramirez L."/>
            <person name="Alfaro M."/>
            <person name="Sun H."/>
            <person name="Tritt A."/>
            <person name="Yoshinaga Y."/>
            <person name="Zwiers L.-H."/>
            <person name="Turgeon B."/>
            <person name="Goodwin S."/>
            <person name="Spatafora J."/>
            <person name="Crous P."/>
            <person name="Grigoriev I."/>
        </authorList>
    </citation>
    <scope>NUCLEOTIDE SEQUENCE</scope>
    <source>
        <strain evidence="10">CBS 115976</strain>
    </source>
</reference>
<dbReference type="SUPFAM" id="SSF52096">
    <property type="entry name" value="ClpP/crotonase"/>
    <property type="match status" value="1"/>
</dbReference>
<evidence type="ECO:0000256" key="7">
    <source>
        <dbReference type="ARBA" id="ARBA00023098"/>
    </source>
</evidence>
<dbReference type="PANTHER" id="PTHR43149">
    <property type="entry name" value="ENOYL-COA HYDRATASE"/>
    <property type="match status" value="1"/>
</dbReference>
<comment type="subcellular location">
    <subcellularLocation>
        <location evidence="1">Peroxisome</location>
    </subcellularLocation>
</comment>
<accession>A0A6A6USU6</accession>
<dbReference type="GO" id="GO:0006635">
    <property type="term" value="P:fatty acid beta-oxidation"/>
    <property type="evidence" value="ECO:0007669"/>
    <property type="project" value="UniProtKB-UniPathway"/>
</dbReference>
<dbReference type="CDD" id="cd06558">
    <property type="entry name" value="crotonase-like"/>
    <property type="match status" value="1"/>
</dbReference>
<proteinExistence type="inferred from homology"/>
<evidence type="ECO:0000256" key="3">
    <source>
        <dbReference type="ARBA" id="ARBA00005254"/>
    </source>
</evidence>
<dbReference type="InterPro" id="IPR001753">
    <property type="entry name" value="Enoyl-CoA_hydra/iso"/>
</dbReference>
<keyword evidence="4" id="KW-0276">Fatty acid metabolism</keyword>
<keyword evidence="5" id="KW-0007">Acetylation</keyword>
<comment type="pathway">
    <text evidence="2">Lipid metabolism; fatty acid beta-oxidation.</text>
</comment>
<dbReference type="FunFam" id="1.10.12.10:FF:000004">
    <property type="entry name" value="Delta3,5-delta2,4-dienoyl-CoA isomerase"/>
    <property type="match status" value="1"/>
</dbReference>
<dbReference type="GO" id="GO:0051750">
    <property type="term" value="F:delta(3,5)-delta(2,4)-dienoyl-CoA isomerase activity"/>
    <property type="evidence" value="ECO:0007669"/>
    <property type="project" value="TreeGrafter"/>
</dbReference>
<evidence type="ECO:0000256" key="1">
    <source>
        <dbReference type="ARBA" id="ARBA00004275"/>
    </source>
</evidence>
<evidence type="ECO:0000256" key="2">
    <source>
        <dbReference type="ARBA" id="ARBA00005005"/>
    </source>
</evidence>